<dbReference type="InterPro" id="IPR006153">
    <property type="entry name" value="Cation/H_exchanger_TM"/>
</dbReference>
<feature type="transmembrane region" description="Helical" evidence="10">
    <location>
        <begin position="393"/>
        <end position="417"/>
    </location>
</feature>
<keyword evidence="5 10" id="KW-1133">Transmembrane helix</keyword>
<dbReference type="SUPFAM" id="SSF51206">
    <property type="entry name" value="cAMP-binding domain-like"/>
    <property type="match status" value="1"/>
</dbReference>
<proteinExistence type="predicted"/>
<feature type="transmembrane region" description="Helical" evidence="10">
    <location>
        <begin position="105"/>
        <end position="124"/>
    </location>
</feature>
<keyword evidence="4 10" id="KW-0812">Transmembrane</keyword>
<dbReference type="InterPro" id="IPR018422">
    <property type="entry name" value="Cation/H_exchanger_CPA1"/>
</dbReference>
<name>A0ABR7RL70_9PROT</name>
<evidence type="ECO:0000256" key="5">
    <source>
        <dbReference type="ARBA" id="ARBA00022989"/>
    </source>
</evidence>
<dbReference type="Pfam" id="PF00999">
    <property type="entry name" value="Na_H_Exchanger"/>
    <property type="match status" value="1"/>
</dbReference>
<feature type="transmembrane region" description="Helical" evidence="10">
    <location>
        <begin position="289"/>
        <end position="309"/>
    </location>
</feature>
<evidence type="ECO:0000256" key="1">
    <source>
        <dbReference type="ARBA" id="ARBA00004651"/>
    </source>
</evidence>
<dbReference type="PANTHER" id="PTHR10110:SF86">
    <property type="entry name" value="SODIUM_HYDROGEN EXCHANGER 7"/>
    <property type="match status" value="1"/>
</dbReference>
<sequence>MLTSLPDTLLATALLLIVISAIQPLASRLMLSSTVLLAVVGVLLGGGATLVLNTFHTQAVDDAAKVLLHFPINAEVFLYLFLPLLVFHGSLSIDVRRLARDATPVLVMAVVAVLVTTAAIGFALAPIAEVPLTVCLMLGAIVATTDPSAVVGIFREIGANSRLTRLVEGESLLNDAAAISIFTILLAQVVNHQPVDATGAVSNFVFSFAGGIAVGFVLARLMVAAVPLLGGNRTAEVTLTLALPYVAYIVCHQFLHSSGVVAAAVAGLTVSAMGPSTFRPQSWQFLQDVWAQLSFWSSSMVFILASMLVPKLLLGATQWDAVLVGVVVIAAMAARAAVLFGILPLLERTKLAQRVPTPAKATMLWGGLRGAITLALALSVTENYGVPANVQRFVAILATGYVLFTLLVNGTTLRWLVRALKLDHLSASDQALRNQVVAIGLGEVRDKMRQTAAEFGFSAPASSHALESYDRRIKMETAANTFDTAIGDRERVTLGLITFASQERSVLLEMFEDQVLSRRVMENLLWTAESMIDGARAEGRYGYIQAARRRLQPTMRFVFAQWLHKKFRIDTPLMHCMAERFETLLLTHLVSVSMSRFMHRRMEPVLGQRVTEVVGDIVGRREDLLQDAMDVLRLQYPGYAEALESRMLRQIGLRMEAEEYAGLRRESLIGEELHEELMRGLDMLRKQISRPLQFNIQSGIDNRIKEFEVFSGLQDALMHDLAMSVSTRFVVPGERIYRGGQKANSVFLISRGMVAVKPGASSTEEVVLGTGEFFGERELLDSRPRRAGRARAASFCHLLELNAADFLRLLHEAPEIAVRMERIAMNRQQAAAGTPATGPESREYMKLVTFEGAAQPAVPAQGVETRASAE</sequence>
<evidence type="ECO:0000259" key="11">
    <source>
        <dbReference type="PROSITE" id="PS50042"/>
    </source>
</evidence>
<evidence type="ECO:0000313" key="12">
    <source>
        <dbReference type="EMBL" id="MBC9207335.1"/>
    </source>
</evidence>
<keyword evidence="2" id="KW-0813">Transport</keyword>
<dbReference type="Gene3D" id="2.60.120.10">
    <property type="entry name" value="Jelly Rolls"/>
    <property type="match status" value="1"/>
</dbReference>
<dbReference type="SMART" id="SM00100">
    <property type="entry name" value="cNMP"/>
    <property type="match status" value="1"/>
</dbReference>
<gene>
    <name evidence="12" type="ORF">IBL26_10845</name>
</gene>
<evidence type="ECO:0000256" key="6">
    <source>
        <dbReference type="ARBA" id="ARBA00023053"/>
    </source>
</evidence>
<keyword evidence="9" id="KW-0739">Sodium transport</keyword>
<comment type="subcellular location">
    <subcellularLocation>
        <location evidence="1">Cell membrane</location>
        <topology evidence="1">Multi-pass membrane protein</topology>
    </subcellularLocation>
</comment>
<feature type="transmembrane region" description="Helical" evidence="10">
    <location>
        <begin position="76"/>
        <end position="93"/>
    </location>
</feature>
<feature type="transmembrane region" description="Helical" evidence="10">
    <location>
        <begin position="130"/>
        <end position="151"/>
    </location>
</feature>
<dbReference type="InterPro" id="IPR000595">
    <property type="entry name" value="cNMP-bd_dom"/>
</dbReference>
<keyword evidence="7" id="KW-0406">Ion transport</keyword>
<evidence type="ECO:0000256" key="10">
    <source>
        <dbReference type="SAM" id="Phobius"/>
    </source>
</evidence>
<evidence type="ECO:0000256" key="8">
    <source>
        <dbReference type="ARBA" id="ARBA00023136"/>
    </source>
</evidence>
<dbReference type="RefSeq" id="WP_187784504.1">
    <property type="nucleotide sequence ID" value="NZ_JACTVA010000016.1"/>
</dbReference>
<dbReference type="EMBL" id="JACTVA010000016">
    <property type="protein sequence ID" value="MBC9207335.1"/>
    <property type="molecule type" value="Genomic_DNA"/>
</dbReference>
<reference evidence="12 13" key="1">
    <citation type="journal article" date="2013" name="Int. J. Syst. Evol. Microbiol.">
        <title>Roseomonas aerophila sp. nov., isolated from air.</title>
        <authorList>
            <person name="Kim S.J."/>
            <person name="Weon H.Y."/>
            <person name="Ahn J.H."/>
            <person name="Hong S.B."/>
            <person name="Seok S.J."/>
            <person name="Whang K.S."/>
            <person name="Kwon S.W."/>
        </authorList>
    </citation>
    <scope>NUCLEOTIDE SEQUENCE [LARGE SCALE GENOMIC DNA]</scope>
    <source>
        <strain evidence="12 13">NBRC 108923</strain>
    </source>
</reference>
<dbReference type="InterPro" id="IPR018490">
    <property type="entry name" value="cNMP-bd_dom_sf"/>
</dbReference>
<keyword evidence="8 10" id="KW-0472">Membrane</keyword>
<keyword evidence="6" id="KW-0915">Sodium</keyword>
<feature type="transmembrane region" description="Helical" evidence="10">
    <location>
        <begin position="321"/>
        <end position="343"/>
    </location>
</feature>
<evidence type="ECO:0000256" key="4">
    <source>
        <dbReference type="ARBA" id="ARBA00022692"/>
    </source>
</evidence>
<evidence type="ECO:0000256" key="9">
    <source>
        <dbReference type="ARBA" id="ARBA00023201"/>
    </source>
</evidence>
<comment type="caution">
    <text evidence="12">The sequence shown here is derived from an EMBL/GenBank/DDBJ whole genome shotgun (WGS) entry which is preliminary data.</text>
</comment>
<dbReference type="PANTHER" id="PTHR10110">
    <property type="entry name" value="SODIUM/HYDROGEN EXCHANGER"/>
    <property type="match status" value="1"/>
</dbReference>
<feature type="domain" description="Cyclic nucleotide-binding" evidence="11">
    <location>
        <begin position="709"/>
        <end position="827"/>
    </location>
</feature>
<keyword evidence="3" id="KW-1003">Cell membrane</keyword>
<evidence type="ECO:0000256" key="2">
    <source>
        <dbReference type="ARBA" id="ARBA00022448"/>
    </source>
</evidence>
<evidence type="ECO:0000256" key="7">
    <source>
        <dbReference type="ARBA" id="ARBA00023065"/>
    </source>
</evidence>
<dbReference type="InterPro" id="IPR014710">
    <property type="entry name" value="RmlC-like_jellyroll"/>
</dbReference>
<protein>
    <submittedName>
        <fullName evidence="12">Cation:proton antiporter</fullName>
    </submittedName>
</protein>
<accession>A0ABR7RL70</accession>
<feature type="transmembrane region" description="Helical" evidence="10">
    <location>
        <begin position="204"/>
        <end position="230"/>
    </location>
</feature>
<dbReference type="Proteomes" id="UP000626026">
    <property type="component" value="Unassembled WGS sequence"/>
</dbReference>
<dbReference type="Gene3D" id="6.10.140.1330">
    <property type="match status" value="1"/>
</dbReference>
<dbReference type="Pfam" id="PF00027">
    <property type="entry name" value="cNMP_binding"/>
    <property type="match status" value="1"/>
</dbReference>
<dbReference type="CDD" id="cd00038">
    <property type="entry name" value="CAP_ED"/>
    <property type="match status" value="1"/>
</dbReference>
<evidence type="ECO:0000313" key="13">
    <source>
        <dbReference type="Proteomes" id="UP000626026"/>
    </source>
</evidence>
<feature type="transmembrane region" description="Helical" evidence="10">
    <location>
        <begin position="363"/>
        <end position="381"/>
    </location>
</feature>
<dbReference type="PROSITE" id="PS50042">
    <property type="entry name" value="CNMP_BINDING_3"/>
    <property type="match status" value="1"/>
</dbReference>
<evidence type="ECO:0000256" key="3">
    <source>
        <dbReference type="ARBA" id="ARBA00022475"/>
    </source>
</evidence>
<feature type="transmembrane region" description="Helical" evidence="10">
    <location>
        <begin position="6"/>
        <end position="22"/>
    </location>
</feature>
<organism evidence="12 13">
    <name type="scientific">Teichococcus aerophilus</name>
    <dbReference type="NCBI Taxonomy" id="1224513"/>
    <lineage>
        <taxon>Bacteria</taxon>
        <taxon>Pseudomonadati</taxon>
        <taxon>Pseudomonadota</taxon>
        <taxon>Alphaproteobacteria</taxon>
        <taxon>Acetobacterales</taxon>
        <taxon>Roseomonadaceae</taxon>
        <taxon>Roseomonas</taxon>
    </lineage>
</organism>
<keyword evidence="13" id="KW-1185">Reference proteome</keyword>
<feature type="transmembrane region" description="Helical" evidence="10">
    <location>
        <begin position="34"/>
        <end position="56"/>
    </location>
</feature>